<name>A0A1N6MAY4_9VIBR</name>
<dbReference type="Proteomes" id="UP000184774">
    <property type="component" value="Unassembled WGS sequence"/>
</dbReference>
<dbReference type="RefSeq" id="WP_074374956.1">
    <property type="nucleotide sequence ID" value="NZ_AP024908.1"/>
</dbReference>
<feature type="domain" description="CRISPR type III-associated protein" evidence="3">
    <location>
        <begin position="29"/>
        <end position="228"/>
    </location>
</feature>
<organism evidence="4 5">
    <name type="scientific">Vibrio spartinae</name>
    <dbReference type="NCBI Taxonomy" id="1918945"/>
    <lineage>
        <taxon>Bacteria</taxon>
        <taxon>Pseudomonadati</taxon>
        <taxon>Pseudomonadota</taxon>
        <taxon>Gammaproteobacteria</taxon>
        <taxon>Vibrionales</taxon>
        <taxon>Vibrionaceae</taxon>
        <taxon>Vibrio</taxon>
    </lineage>
</organism>
<dbReference type="AlphaFoldDB" id="A0A1N6MAY4"/>
<evidence type="ECO:0000259" key="3">
    <source>
        <dbReference type="Pfam" id="PF03787"/>
    </source>
</evidence>
<dbReference type="OrthoDB" id="190500at2"/>
<evidence type="ECO:0000256" key="2">
    <source>
        <dbReference type="SAM" id="MobiDB-lite"/>
    </source>
</evidence>
<dbReference type="NCBIfam" id="TIGR01894">
    <property type="entry name" value="cas_TM1795_cmr1"/>
    <property type="match status" value="1"/>
</dbReference>
<evidence type="ECO:0000256" key="1">
    <source>
        <dbReference type="ARBA" id="ARBA00023118"/>
    </source>
</evidence>
<evidence type="ECO:0000313" key="4">
    <source>
        <dbReference type="EMBL" id="SIO96526.1"/>
    </source>
</evidence>
<dbReference type="GO" id="GO:0051607">
    <property type="term" value="P:defense response to virus"/>
    <property type="evidence" value="ECO:0007669"/>
    <property type="project" value="UniProtKB-KW"/>
</dbReference>
<evidence type="ECO:0000313" key="5">
    <source>
        <dbReference type="Proteomes" id="UP000184774"/>
    </source>
</evidence>
<dbReference type="InterPro" id="IPR005537">
    <property type="entry name" value="RAMP_III_fam"/>
</dbReference>
<dbReference type="InterPro" id="IPR007522">
    <property type="entry name" value="CRISPR-assoc_prot_TM1795"/>
</dbReference>
<keyword evidence="1" id="KW-0051">Antiviral defense</keyword>
<sequence length="449" mass="50973">MRRKTEDKFGSLQNALDAPPRKAWQTYQCELVTPMYGGGVEAGKVDEKMPIRASAIRGHLRFWWRIACGPFNSPKEMFDRETAIWGGIGDDKAKSEQKESSEPEKYGSTKSKVQILVSNVVFKGEEKAFEYEKKTDGKYKQVPASETGYAYVLFALQGKLRKGATELVEEAKNIAKSGLTFDLNIHFKTQGKRALTPEQVGEVHEAIRWWASFGGVGSRTRRGLGAVKVIGEGITPVTRDEVEAKGGVLTLVSRNGKPETDAHAVACWRYGCDKLRDFRQGKKIGRNEGSSDPKRPGQSRWPEPDQLRRFTQDWKFKHDPKHEAGNVFPRAAFGMPIIFDFNDKTRKEPDTMVLQPIDSERMTSPLILRPYRDGDHWRAAALLLPNWKEVLAQPLELMRPSEHKKLDYQPNHWPILPEEQNKLAQRIEPMCGRANDPLSAFLDYFKEGN</sequence>
<dbReference type="EMBL" id="FSSB01000030">
    <property type="protein sequence ID" value="SIO96526.1"/>
    <property type="molecule type" value="Genomic_DNA"/>
</dbReference>
<gene>
    <name evidence="4" type="ORF">VSP9026_04329</name>
</gene>
<reference evidence="4 5" key="1">
    <citation type="submission" date="2016-12" db="EMBL/GenBank/DDBJ databases">
        <authorList>
            <person name="Song W.-J."/>
            <person name="Kurnit D.M."/>
        </authorList>
    </citation>
    <scope>NUCLEOTIDE SEQUENCE [LARGE SCALE GENOMIC DNA]</scope>
    <source>
        <strain evidence="4 5">CECT 9026</strain>
    </source>
</reference>
<proteinExistence type="predicted"/>
<protein>
    <recommendedName>
        <fullName evidence="3">CRISPR type III-associated protein domain-containing protein</fullName>
    </recommendedName>
</protein>
<dbReference type="Pfam" id="PF03787">
    <property type="entry name" value="RAMPs"/>
    <property type="match status" value="1"/>
</dbReference>
<feature type="compositionally biased region" description="Basic and acidic residues" evidence="2">
    <location>
        <begin position="281"/>
        <end position="295"/>
    </location>
</feature>
<feature type="region of interest" description="Disordered" evidence="2">
    <location>
        <begin position="281"/>
        <end position="305"/>
    </location>
</feature>
<dbReference type="CDD" id="cd09726">
    <property type="entry name" value="RAMP_I_III"/>
    <property type="match status" value="1"/>
</dbReference>
<accession>A0A1N6MAY4</accession>